<proteinExistence type="predicted"/>
<reference evidence="3 4" key="1">
    <citation type="journal article" date="2000" name="Nature">
        <title>Sequence and analysis of chromosome 3 of the plant Arabidopsis thaliana.</title>
        <authorList>
            <consortium name="European Union Chromosome 3 Arabidopsis Sequencing Consortium"/>
            <consortium name="Institute for Genomic Research"/>
            <consortium name="Kazusa DNA Research Institute"/>
            <person name="Salanoubat M."/>
            <person name="Lemcke K."/>
            <person name="Rieger M."/>
            <person name="Ansorge W."/>
            <person name="Unseld M."/>
            <person name="Fartmann B."/>
            <person name="Valle G."/>
            <person name="Blocker H."/>
            <person name="Perez-Alonso M."/>
            <person name="Obermaier B."/>
            <person name="Delseny M."/>
            <person name="Boutry M."/>
            <person name="Grivell L.A."/>
            <person name="Mache R."/>
            <person name="Puigdomenech P."/>
            <person name="De Simone V."/>
            <person name="Choisne N."/>
            <person name="Artiguenave F."/>
            <person name="Robert C."/>
            <person name="Brottier P."/>
            <person name="Wincker P."/>
            <person name="Cattolico L."/>
            <person name="Weissenbach J."/>
            <person name="Saurin W."/>
            <person name="Quetier F."/>
            <person name="Schafer M."/>
            <person name="Muller-Auer S."/>
            <person name="Gabel C."/>
            <person name="Fuchs M."/>
            <person name="Benes V."/>
            <person name="Wurmbach E."/>
            <person name="Drzonek H."/>
            <person name="Erfle H."/>
            <person name="Jordan N."/>
            <person name="Bangert S."/>
            <person name="Wiedelmann R."/>
            <person name="Kranz H."/>
            <person name="Voss H."/>
            <person name="Holland R."/>
            <person name="Brandt P."/>
            <person name="Nyakatura G."/>
            <person name="Vezzi A."/>
            <person name="D'Angelo M."/>
            <person name="Pallavicini A."/>
            <person name="Toppo S."/>
            <person name="Simionati B."/>
            <person name="Conrad A."/>
            <person name="Hornischer K."/>
            <person name="Kauer G."/>
            <person name="Lohnert T.H."/>
            <person name="Nordsiek G."/>
            <person name="Reichelt J."/>
            <person name="Scharfe M."/>
            <person name="Schon O."/>
            <person name="Bargues M."/>
            <person name="Terol J."/>
            <person name="Climent J."/>
            <person name="Navarro P."/>
            <person name="Collado C."/>
            <person name="Perez-Perez A."/>
            <person name="Ottenwalder B."/>
            <person name="Duchemin D."/>
            <person name="Cooke R."/>
            <person name="Laudie M."/>
            <person name="Berger-Llauro C."/>
            <person name="Purnelle B."/>
            <person name="Masuy D."/>
            <person name="de Haan M."/>
            <person name="Maarse A.C."/>
            <person name="Alcaraz J.P."/>
            <person name="Cottet A."/>
            <person name="Casacuberta E."/>
            <person name="Monfort A."/>
            <person name="Argiriou A."/>
            <person name="flores M."/>
            <person name="Liguori R."/>
            <person name="Vitale D."/>
            <person name="Mannhaupt G."/>
            <person name="Haase D."/>
            <person name="Schoof H."/>
            <person name="Rudd S."/>
            <person name="Zaccaria P."/>
            <person name="Mewes H.W."/>
            <person name="Mayer K.F."/>
            <person name="Kaul S."/>
            <person name="Town C.D."/>
            <person name="Koo H.L."/>
            <person name="Tallon L.J."/>
            <person name="Jenkins J."/>
            <person name="Rooney T."/>
            <person name="Rizzo M."/>
            <person name="Walts A."/>
            <person name="Utterback T."/>
            <person name="Fujii C.Y."/>
            <person name="Shea T.P."/>
            <person name="Creasy T.H."/>
            <person name="Haas B."/>
            <person name="Maiti R."/>
            <person name="Wu D."/>
            <person name="Peterson J."/>
            <person name="Van Aken S."/>
            <person name="Pai G."/>
            <person name="Militscher J."/>
            <person name="Sellers P."/>
            <person name="Gill J.E."/>
            <person name="Feldblyum T.V."/>
            <person name="Preuss D."/>
            <person name="Lin X."/>
            <person name="Nierman W.C."/>
            <person name="Salzberg S.L."/>
            <person name="White O."/>
            <person name="Venter J.C."/>
            <person name="Fraser C.M."/>
            <person name="Kaneko T."/>
            <person name="Nakamura Y."/>
            <person name="Sato S."/>
            <person name="Kato T."/>
            <person name="Asamizu E."/>
            <person name="Sasamoto S."/>
            <person name="Kimura T."/>
            <person name="Idesawa K."/>
            <person name="Kawashima K."/>
            <person name="Kishida Y."/>
            <person name="Kiyokawa C."/>
            <person name="Kohara M."/>
            <person name="Matsumoto M."/>
            <person name="Matsuno A."/>
            <person name="Muraki A."/>
            <person name="Nakayama S."/>
            <person name="Nakazaki N."/>
            <person name="Shinpo S."/>
            <person name="Takeuchi C."/>
            <person name="Wada T."/>
            <person name="Watanabe A."/>
            <person name="Yamada M."/>
            <person name="Yasuda M."/>
            <person name="Tabata S."/>
        </authorList>
    </citation>
    <scope>NUCLEOTIDE SEQUENCE [LARGE SCALE GENOMIC DNA]</scope>
    <source>
        <strain evidence="4">cv. Columbia</strain>
    </source>
</reference>
<sequence length="32" mass="3544">MLKGSLFAHVDYTSPGDRPPKSWGRPPHAPQI</sequence>
<organism evidence="3 4">
    <name type="scientific">Arabidopsis thaliana</name>
    <name type="common">Mouse-ear cress</name>
    <dbReference type="NCBI Taxonomy" id="3702"/>
    <lineage>
        <taxon>Eukaryota</taxon>
        <taxon>Viridiplantae</taxon>
        <taxon>Streptophyta</taxon>
        <taxon>Embryophyta</taxon>
        <taxon>Tracheophyta</taxon>
        <taxon>Spermatophyta</taxon>
        <taxon>Magnoliopsida</taxon>
        <taxon>eudicotyledons</taxon>
        <taxon>Gunneridae</taxon>
        <taxon>Pentapetalae</taxon>
        <taxon>rosids</taxon>
        <taxon>malvids</taxon>
        <taxon>Brassicales</taxon>
        <taxon>Brassicaceae</taxon>
        <taxon>Camelineae</taxon>
        <taxon>Arabidopsis</taxon>
    </lineage>
</organism>
<feature type="region of interest" description="Disordered" evidence="1">
    <location>
        <begin position="1"/>
        <end position="32"/>
    </location>
</feature>
<evidence type="ECO:0000313" key="2">
    <source>
        <dbReference type="Araport" id="AT3G55566"/>
    </source>
</evidence>
<keyword evidence="4" id="KW-1185">Reference proteome</keyword>
<dbReference type="GeneID" id="6240386"/>
<dbReference type="EMBL" id="CP002686">
    <property type="protein sequence ID" value="AEE79401.1"/>
    <property type="molecule type" value="Genomic_DNA"/>
</dbReference>
<dbReference type="Proteomes" id="UP000006548">
    <property type="component" value="Chromosome 3"/>
</dbReference>
<evidence type="ECO:0000313" key="3">
    <source>
        <dbReference type="EMBL" id="AEE79401.1"/>
    </source>
</evidence>
<dbReference type="RefSeq" id="NP_001118844.1">
    <property type="nucleotide sequence ID" value="NM_001125372.1"/>
</dbReference>
<gene>
    <name evidence="2 3" type="ordered locus">At3g55566</name>
</gene>
<dbReference type="TAIR" id="AT3G55566"/>
<dbReference type="InParanoid" id="B3H5I7"/>
<dbReference type="AlphaFoldDB" id="B3H5I7"/>
<evidence type="ECO:0000313" key="4">
    <source>
        <dbReference type="Proteomes" id="UP000006548"/>
    </source>
</evidence>
<protein>
    <submittedName>
        <fullName evidence="3">Uncharacterized protein</fullName>
    </submittedName>
</protein>
<dbReference type="Araport" id="AT3G55566"/>
<name>B3H5I7_ARATH</name>
<dbReference type="PaxDb" id="3702-AT3G55566.1"/>
<dbReference type="HOGENOM" id="CLU_3392865_0_0_1"/>
<dbReference type="KEGG" id="ath:AT3G55566"/>
<reference evidence="4" key="2">
    <citation type="journal article" date="2017" name="Plant J.">
        <title>Araport11: a complete reannotation of the Arabidopsis thaliana reference genome.</title>
        <authorList>
            <person name="Cheng C.Y."/>
            <person name="Krishnakumar V."/>
            <person name="Chan A.P."/>
            <person name="Thibaud-Nissen F."/>
            <person name="Schobel S."/>
            <person name="Town C.D."/>
        </authorList>
    </citation>
    <scope>GENOME REANNOTATION</scope>
    <source>
        <strain evidence="4">cv. Columbia</strain>
    </source>
</reference>
<accession>B3H5I7</accession>
<evidence type="ECO:0000256" key="1">
    <source>
        <dbReference type="SAM" id="MobiDB-lite"/>
    </source>
</evidence>